<evidence type="ECO:0000313" key="3">
    <source>
        <dbReference type="Proteomes" id="UP000192907"/>
    </source>
</evidence>
<protein>
    <recommendedName>
        <fullName evidence="4">Lipoprotein</fullName>
    </recommendedName>
</protein>
<dbReference type="RefSeq" id="WP_132315933.1">
    <property type="nucleotide sequence ID" value="NZ_FWZT01000003.1"/>
</dbReference>
<accession>A0A1Y6BFR8</accession>
<reference evidence="3" key="1">
    <citation type="submission" date="2017-04" db="EMBL/GenBank/DDBJ databases">
        <authorList>
            <person name="Varghese N."/>
            <person name="Submissions S."/>
        </authorList>
    </citation>
    <scope>NUCLEOTIDE SEQUENCE [LARGE SCALE GENOMIC DNA]</scope>
    <source>
        <strain evidence="3">RKEM611</strain>
    </source>
</reference>
<evidence type="ECO:0000313" key="2">
    <source>
        <dbReference type="EMBL" id="SMF02121.1"/>
    </source>
</evidence>
<feature type="signal peptide" evidence="1">
    <location>
        <begin position="1"/>
        <end position="18"/>
    </location>
</feature>
<proteinExistence type="predicted"/>
<dbReference type="STRING" id="1513793.SAMN06296036_103243"/>
<dbReference type="AlphaFoldDB" id="A0A1Y6BFR8"/>
<organism evidence="2 3">
    <name type="scientific">Pseudobacteriovorax antillogorgiicola</name>
    <dbReference type="NCBI Taxonomy" id="1513793"/>
    <lineage>
        <taxon>Bacteria</taxon>
        <taxon>Pseudomonadati</taxon>
        <taxon>Bdellovibrionota</taxon>
        <taxon>Oligoflexia</taxon>
        <taxon>Oligoflexales</taxon>
        <taxon>Pseudobacteriovoracaceae</taxon>
        <taxon>Pseudobacteriovorax</taxon>
    </lineage>
</organism>
<keyword evidence="1" id="KW-0732">Signal</keyword>
<feature type="chain" id="PRO_5013096889" description="Lipoprotein" evidence="1">
    <location>
        <begin position="19"/>
        <end position="358"/>
    </location>
</feature>
<dbReference type="EMBL" id="FWZT01000003">
    <property type="protein sequence ID" value="SMF02121.1"/>
    <property type="molecule type" value="Genomic_DNA"/>
</dbReference>
<sequence>MIKHFSRLALLLAPVACSSDYSSLDATNEFQGKTVDHYYQPFTMSADETIDTFQEYILDNDVLASDSQERILPTELQGLFFLDGAPLPDKTLSLKHARPMNENASRIRWSVSYKTTFSWLNTEKGHGIYSKALSYQPEYELEWRDCTDEVMADMEKQFAKFKVSEKPIRCTAADRRYAVINAYSWQEGERIPLPEDILYFDMYLIPKNSERDYYIWHRRSKICNNNDSSSIRTVCNIFRSLTGRNDGDGYSRYQFTQVIDPNGRRTSAYNKGLVPEVIEAAGDTDNIFFICDPSDINGNEECLDGTEMLPPIEDREVEVIEDEKEKELSFLERLTRSRKIASYLWRVAGDLIQLQLDK</sequence>
<gene>
    <name evidence="2" type="ORF">SAMN06296036_103243</name>
</gene>
<evidence type="ECO:0000256" key="1">
    <source>
        <dbReference type="SAM" id="SignalP"/>
    </source>
</evidence>
<keyword evidence="3" id="KW-1185">Reference proteome</keyword>
<evidence type="ECO:0008006" key="4">
    <source>
        <dbReference type="Google" id="ProtNLM"/>
    </source>
</evidence>
<dbReference type="Proteomes" id="UP000192907">
    <property type="component" value="Unassembled WGS sequence"/>
</dbReference>
<name>A0A1Y6BFR8_9BACT</name>